<reference evidence="3" key="1">
    <citation type="submission" date="2022-11" db="UniProtKB">
        <authorList>
            <consortium name="WormBaseParasite"/>
        </authorList>
    </citation>
    <scope>IDENTIFICATION</scope>
</reference>
<sequence length="206" mass="23557">MNRYEEEARVLTKQANQICNNVPSTSQILTILQSEETISDIDVQEIESYRTTYERVNRLIVILRTKQLDKKQVTRGIKRPFEALCFALKEMRQTWLAEELTAMLKNERTFASDPGEVEEELENEVKGASDYDARLDDAQNCVDINDNDPDLLLDTNPSEPLSSEASTGNRNTADYIQSPDIGSDEKDDSDSPIKRVDLNNTKQHKW</sequence>
<dbReference type="WBParaSite" id="PSAMB.scaffold2604size22305.g18410.t1">
    <property type="protein sequence ID" value="PSAMB.scaffold2604size22305.g18410.t1"/>
    <property type="gene ID" value="PSAMB.scaffold2604size22305.g18410"/>
</dbReference>
<protein>
    <submittedName>
        <fullName evidence="3">Uncharacterized protein</fullName>
    </submittedName>
</protein>
<feature type="compositionally biased region" description="Polar residues" evidence="1">
    <location>
        <begin position="157"/>
        <end position="175"/>
    </location>
</feature>
<dbReference type="InterPro" id="IPR011029">
    <property type="entry name" value="DEATH-like_dom_sf"/>
</dbReference>
<accession>A0A914VWB0</accession>
<keyword evidence="2" id="KW-1185">Reference proteome</keyword>
<organism evidence="2 3">
    <name type="scientific">Plectus sambesii</name>
    <dbReference type="NCBI Taxonomy" id="2011161"/>
    <lineage>
        <taxon>Eukaryota</taxon>
        <taxon>Metazoa</taxon>
        <taxon>Ecdysozoa</taxon>
        <taxon>Nematoda</taxon>
        <taxon>Chromadorea</taxon>
        <taxon>Plectida</taxon>
        <taxon>Plectina</taxon>
        <taxon>Plectoidea</taxon>
        <taxon>Plectidae</taxon>
        <taxon>Plectus</taxon>
    </lineage>
</organism>
<evidence type="ECO:0000256" key="1">
    <source>
        <dbReference type="SAM" id="MobiDB-lite"/>
    </source>
</evidence>
<proteinExistence type="predicted"/>
<dbReference type="AlphaFoldDB" id="A0A914VWB0"/>
<name>A0A914VWB0_9BILA</name>
<dbReference type="Proteomes" id="UP000887566">
    <property type="component" value="Unplaced"/>
</dbReference>
<dbReference type="SUPFAM" id="SSF47986">
    <property type="entry name" value="DEATH domain"/>
    <property type="match status" value="1"/>
</dbReference>
<dbReference type="Gene3D" id="1.10.533.10">
    <property type="entry name" value="Death Domain, Fas"/>
    <property type="match status" value="1"/>
</dbReference>
<evidence type="ECO:0000313" key="3">
    <source>
        <dbReference type="WBParaSite" id="PSAMB.scaffold2604size22305.g18410.t1"/>
    </source>
</evidence>
<dbReference type="CDD" id="cd01671">
    <property type="entry name" value="CARD"/>
    <property type="match status" value="1"/>
</dbReference>
<feature type="region of interest" description="Disordered" evidence="1">
    <location>
        <begin position="145"/>
        <end position="206"/>
    </location>
</feature>
<evidence type="ECO:0000313" key="2">
    <source>
        <dbReference type="Proteomes" id="UP000887566"/>
    </source>
</evidence>